<gene>
    <name evidence="3" type="ORF">FNF28_01430</name>
</gene>
<protein>
    <recommendedName>
        <fullName evidence="5">DUF3456 domain-containing protein</fullName>
    </recommendedName>
</protein>
<name>A0A5A8DY97_CAFRO</name>
<evidence type="ECO:0000256" key="1">
    <source>
        <dbReference type="SAM" id="MobiDB-lite"/>
    </source>
</evidence>
<dbReference type="Proteomes" id="UP000324907">
    <property type="component" value="Unassembled WGS sequence"/>
</dbReference>
<feature type="signal peptide" evidence="2">
    <location>
        <begin position="1"/>
        <end position="24"/>
    </location>
</feature>
<accession>A0A5A8DY97</accession>
<reference evidence="3 4" key="1">
    <citation type="submission" date="2019-07" db="EMBL/GenBank/DDBJ databases">
        <title>Genomes of Cafeteria roenbergensis.</title>
        <authorList>
            <person name="Fischer M.G."/>
            <person name="Hackl T."/>
            <person name="Roman M."/>
        </authorList>
    </citation>
    <scope>NUCLEOTIDE SEQUENCE [LARGE SCALE GENOMIC DNA]</scope>
    <source>
        <strain evidence="3 4">RCC970-E3</strain>
    </source>
</reference>
<evidence type="ECO:0000256" key="2">
    <source>
        <dbReference type="SAM" id="SignalP"/>
    </source>
</evidence>
<dbReference type="EMBL" id="VLTL01000013">
    <property type="protein sequence ID" value="KAA0170436.1"/>
    <property type="molecule type" value="Genomic_DNA"/>
</dbReference>
<evidence type="ECO:0000313" key="3">
    <source>
        <dbReference type="EMBL" id="KAA0170436.1"/>
    </source>
</evidence>
<evidence type="ECO:0000313" key="4">
    <source>
        <dbReference type="Proteomes" id="UP000324907"/>
    </source>
</evidence>
<feature type="chain" id="PRO_5022665525" description="DUF3456 domain-containing protein" evidence="2">
    <location>
        <begin position="25"/>
        <end position="274"/>
    </location>
</feature>
<comment type="caution">
    <text evidence="3">The sequence shown here is derived from an EMBL/GenBank/DDBJ whole genome shotgun (WGS) entry which is preliminary data.</text>
</comment>
<organism evidence="3 4">
    <name type="scientific">Cafeteria roenbergensis</name>
    <name type="common">Marine flagellate</name>
    <dbReference type="NCBI Taxonomy" id="33653"/>
    <lineage>
        <taxon>Eukaryota</taxon>
        <taxon>Sar</taxon>
        <taxon>Stramenopiles</taxon>
        <taxon>Bigyra</taxon>
        <taxon>Opalozoa</taxon>
        <taxon>Bicosoecida</taxon>
        <taxon>Cafeteriaceae</taxon>
        <taxon>Cafeteria</taxon>
    </lineage>
</organism>
<feature type="compositionally biased region" description="Basic and acidic residues" evidence="1">
    <location>
        <begin position="240"/>
        <end position="264"/>
    </location>
</feature>
<dbReference type="AlphaFoldDB" id="A0A5A8DY97"/>
<evidence type="ECO:0008006" key="5">
    <source>
        <dbReference type="Google" id="ProtNLM"/>
    </source>
</evidence>
<keyword evidence="2" id="KW-0732">Signal</keyword>
<feature type="region of interest" description="Disordered" evidence="1">
    <location>
        <begin position="162"/>
        <end position="274"/>
    </location>
</feature>
<feature type="compositionally biased region" description="Basic residues" evidence="1">
    <location>
        <begin position="172"/>
        <end position="184"/>
    </location>
</feature>
<proteinExistence type="predicted"/>
<sequence>MLHTWCRLAAAAALALLATTPADAQVGQHQGAGSAPGENPNEPPEMTPELWCAACHATVRESMRRMPAPKLVGEADVYAAFSKIDDDPFRFSSYAFSPPTIRYAVGRFLDEFEEVIDPKGAWEDGASLEEAFLTLHNQRVNPEEGICEALCKDVSFVPPEEREERLLEMQQQHRRQMARNKAKAARLAMEDVPPELEEGEQQEGEEEEEEEEEEVAQVDVGSDGEAGESRRSAKKRKANKAAEKEEPPPLDRRAIVARRARQEARTVGAPVMDL</sequence>
<feature type="compositionally biased region" description="Acidic residues" evidence="1">
    <location>
        <begin position="192"/>
        <end position="216"/>
    </location>
</feature>
<feature type="region of interest" description="Disordered" evidence="1">
    <location>
        <begin position="26"/>
        <end position="47"/>
    </location>
</feature>